<sequence length="354" mass="39337">MSSSPRNKNSPTASPTFSFTALPLLPQPMSIIKAKVSVKLDEEKENFLIWRLLVEPVIKGHRLHMFLTDSAIGHNAGSNNDGFNEKDQILLSWILSTLSESMLKRVIGCTNSKQLWETLHNFFKNRARAKGRQYASELNNIMKKDTESISEYLLRIKILIDSLDFAGRSVNLQEHVNVILGGLPKEYDASVTLINNELLSADPFSVDDIEYMLLASEVCIEKKSKVQNNKESDESDRQSQLSLNGNIISGQQPIPQLPSANLFLQQYLSNVAASASAAASNSLYSPPGWTSPQTLSGYHAALMNMMPPMTMLPHSPHPQPQSPQYPLPPSYSSALPIPNQTTELGLYDRFLVPQ</sequence>
<proteinExistence type="predicted"/>
<gene>
    <name evidence="1" type="ORF">L195_g023431</name>
</gene>
<evidence type="ECO:0000313" key="1">
    <source>
        <dbReference type="EMBL" id="PNY00155.1"/>
    </source>
</evidence>
<comment type="caution">
    <text evidence="1">The sequence shown here is derived from an EMBL/GenBank/DDBJ whole genome shotgun (WGS) entry which is preliminary data.</text>
</comment>
<dbReference type="Proteomes" id="UP000236291">
    <property type="component" value="Unassembled WGS sequence"/>
</dbReference>
<evidence type="ECO:0000313" key="2">
    <source>
        <dbReference type="Proteomes" id="UP000236291"/>
    </source>
</evidence>
<protein>
    <submittedName>
        <fullName evidence="1">Retrovirus-related Pol polyprotein from transposon TNT 1-94</fullName>
    </submittedName>
</protein>
<dbReference type="EMBL" id="ASHM01018584">
    <property type="protein sequence ID" value="PNY00155.1"/>
    <property type="molecule type" value="Genomic_DNA"/>
</dbReference>
<dbReference type="STRING" id="57577.A0A2K3NAV8"/>
<dbReference type="PANTHER" id="PTHR47481">
    <property type="match status" value="1"/>
</dbReference>
<dbReference type="Pfam" id="PF14223">
    <property type="entry name" value="Retrotran_gag_2"/>
    <property type="match status" value="1"/>
</dbReference>
<dbReference type="PANTHER" id="PTHR47481:SF30">
    <property type="entry name" value="CCHC-TYPE DOMAIN-CONTAINING PROTEIN"/>
    <property type="match status" value="1"/>
</dbReference>
<reference evidence="1 2" key="2">
    <citation type="journal article" date="2017" name="Front. Plant Sci.">
        <title>Gene Classification and Mining of Molecular Markers Useful in Red Clover (Trifolium pratense) Breeding.</title>
        <authorList>
            <person name="Istvanek J."/>
            <person name="Dluhosova J."/>
            <person name="Dluhos P."/>
            <person name="Patkova L."/>
            <person name="Nedelnik J."/>
            <person name="Repkova J."/>
        </authorList>
    </citation>
    <scope>NUCLEOTIDE SEQUENCE [LARGE SCALE GENOMIC DNA]</scope>
    <source>
        <strain evidence="2">cv. Tatra</strain>
        <tissue evidence="1">Young leaves</tissue>
    </source>
</reference>
<organism evidence="1 2">
    <name type="scientific">Trifolium pratense</name>
    <name type="common">Red clover</name>
    <dbReference type="NCBI Taxonomy" id="57577"/>
    <lineage>
        <taxon>Eukaryota</taxon>
        <taxon>Viridiplantae</taxon>
        <taxon>Streptophyta</taxon>
        <taxon>Embryophyta</taxon>
        <taxon>Tracheophyta</taxon>
        <taxon>Spermatophyta</taxon>
        <taxon>Magnoliopsida</taxon>
        <taxon>eudicotyledons</taxon>
        <taxon>Gunneridae</taxon>
        <taxon>Pentapetalae</taxon>
        <taxon>rosids</taxon>
        <taxon>fabids</taxon>
        <taxon>Fabales</taxon>
        <taxon>Fabaceae</taxon>
        <taxon>Papilionoideae</taxon>
        <taxon>50 kb inversion clade</taxon>
        <taxon>NPAAA clade</taxon>
        <taxon>Hologalegina</taxon>
        <taxon>IRL clade</taxon>
        <taxon>Trifolieae</taxon>
        <taxon>Trifolium</taxon>
    </lineage>
</organism>
<name>A0A2K3NAV8_TRIPR</name>
<dbReference type="AlphaFoldDB" id="A0A2K3NAV8"/>
<accession>A0A2K3NAV8</accession>
<reference evidence="1 2" key="1">
    <citation type="journal article" date="2014" name="Am. J. Bot.">
        <title>Genome assembly and annotation for red clover (Trifolium pratense; Fabaceae).</title>
        <authorList>
            <person name="Istvanek J."/>
            <person name="Jaros M."/>
            <person name="Krenek A."/>
            <person name="Repkova J."/>
        </authorList>
    </citation>
    <scope>NUCLEOTIDE SEQUENCE [LARGE SCALE GENOMIC DNA]</scope>
    <source>
        <strain evidence="2">cv. Tatra</strain>
        <tissue evidence="1">Young leaves</tissue>
    </source>
</reference>